<sequence>MFRDRFRLSTGALSPSSPDADPTEPYPANISITNLSDCEDSATACQEACAPGSPHLQDAATRAPEECPIMAAGDRSWQLDLI</sequence>
<proteinExistence type="predicted"/>
<keyword evidence="3" id="KW-1185">Reference proteome</keyword>
<organism evidence="2 3">
    <name type="scientific">Didymella rabiei</name>
    <name type="common">Chickpea ascochyta blight fungus</name>
    <name type="synonym">Mycosphaerella rabiei</name>
    <dbReference type="NCBI Taxonomy" id="5454"/>
    <lineage>
        <taxon>Eukaryota</taxon>
        <taxon>Fungi</taxon>
        <taxon>Dikarya</taxon>
        <taxon>Ascomycota</taxon>
        <taxon>Pezizomycotina</taxon>
        <taxon>Dothideomycetes</taxon>
        <taxon>Pleosporomycetidae</taxon>
        <taxon>Pleosporales</taxon>
        <taxon>Pleosporineae</taxon>
        <taxon>Didymellaceae</taxon>
        <taxon>Ascochyta</taxon>
    </lineage>
</organism>
<evidence type="ECO:0000313" key="2">
    <source>
        <dbReference type="EMBL" id="KZM18280.1"/>
    </source>
</evidence>
<protein>
    <submittedName>
        <fullName evidence="2">Uncharacterized protein</fullName>
    </submittedName>
</protein>
<gene>
    <name evidence="2" type="ORF">ST47_g10561</name>
</gene>
<name>A0A162V816_DIDRA</name>
<dbReference type="Proteomes" id="UP000076837">
    <property type="component" value="Unassembled WGS sequence"/>
</dbReference>
<evidence type="ECO:0000313" key="3">
    <source>
        <dbReference type="Proteomes" id="UP000076837"/>
    </source>
</evidence>
<evidence type="ECO:0000256" key="1">
    <source>
        <dbReference type="SAM" id="MobiDB-lite"/>
    </source>
</evidence>
<reference evidence="2 3" key="1">
    <citation type="journal article" date="2016" name="Sci. Rep.">
        <title>Draft genome sequencing and secretome analysis of fungal phytopathogen Ascochyta rabiei provides insight into the necrotrophic effector repertoire.</title>
        <authorList>
            <person name="Verma S."/>
            <person name="Gazara R.K."/>
            <person name="Nizam S."/>
            <person name="Parween S."/>
            <person name="Chattopadhyay D."/>
            <person name="Verma P.K."/>
        </authorList>
    </citation>
    <scope>NUCLEOTIDE SEQUENCE [LARGE SCALE GENOMIC DNA]</scope>
    <source>
        <strain evidence="2 3">ArDII</strain>
    </source>
</reference>
<comment type="caution">
    <text evidence="2">The sequence shown here is derived from an EMBL/GenBank/DDBJ whole genome shotgun (WGS) entry which is preliminary data.</text>
</comment>
<dbReference type="EMBL" id="JYNV01000335">
    <property type="protein sequence ID" value="KZM18280.1"/>
    <property type="molecule type" value="Genomic_DNA"/>
</dbReference>
<accession>A0A162V816</accession>
<feature type="region of interest" description="Disordered" evidence="1">
    <location>
        <begin position="1"/>
        <end position="26"/>
    </location>
</feature>
<dbReference type="AlphaFoldDB" id="A0A162V816"/>